<keyword evidence="1" id="KW-1133">Transmembrane helix</keyword>
<evidence type="ECO:0000313" key="2">
    <source>
        <dbReference type="EMBL" id="MBC5581016.1"/>
    </source>
</evidence>
<keyword evidence="3" id="KW-1185">Reference proteome</keyword>
<name>A0A923KVP4_9FIRM</name>
<dbReference type="AlphaFoldDB" id="A0A923KVP4"/>
<feature type="transmembrane region" description="Helical" evidence="1">
    <location>
        <begin position="108"/>
        <end position="126"/>
    </location>
</feature>
<sequence length="300" mass="32532">MKIRCSSCGRRFEYEEQDGICPHCGAYNSVSWDVEPGGGGLSPSAPTVCDAPEWHAEAGHYDAHGTCAEEAQVAAQGYGSFTPPPAGGAGRAAAPAAGQRPPRQRHRLLLASVLLFCVLLALYLILPPVVEADFDRRAAENAQVRDLAVLQAESGCAVVSPFTYKVADAALVPYAGLWPLPENSCVLRVLLSVSMSGSRPEETPPRPYLRLEDGSYQRALGSYDAQSVFPADEEAIHAFPYDVYWLETPTETADCAFYFVVPQNARAAQLCFEDFSYSAYGQQLKAVTELPITFREEGTE</sequence>
<keyword evidence="1" id="KW-0812">Transmembrane</keyword>
<dbReference type="Proteomes" id="UP000659630">
    <property type="component" value="Unassembled WGS sequence"/>
</dbReference>
<protein>
    <submittedName>
        <fullName evidence="2">Uncharacterized protein</fullName>
    </submittedName>
</protein>
<reference evidence="2" key="1">
    <citation type="submission" date="2020-08" db="EMBL/GenBank/DDBJ databases">
        <title>Genome public.</title>
        <authorList>
            <person name="Liu C."/>
            <person name="Sun Q."/>
        </authorList>
    </citation>
    <scope>NUCLEOTIDE SEQUENCE</scope>
    <source>
        <strain evidence="2">BX8</strain>
    </source>
</reference>
<comment type="caution">
    <text evidence="2">The sequence shown here is derived from an EMBL/GenBank/DDBJ whole genome shotgun (WGS) entry which is preliminary data.</text>
</comment>
<proteinExistence type="predicted"/>
<dbReference type="RefSeq" id="WP_186887391.1">
    <property type="nucleotide sequence ID" value="NZ_JACONZ010000002.1"/>
</dbReference>
<gene>
    <name evidence="2" type="ORF">H8S23_05815</name>
</gene>
<organism evidence="2 3">
    <name type="scientific">Anaerofilum hominis</name>
    <dbReference type="NCBI Taxonomy" id="2763016"/>
    <lineage>
        <taxon>Bacteria</taxon>
        <taxon>Bacillati</taxon>
        <taxon>Bacillota</taxon>
        <taxon>Clostridia</taxon>
        <taxon>Eubacteriales</taxon>
        <taxon>Oscillospiraceae</taxon>
        <taxon>Anaerofilum</taxon>
    </lineage>
</organism>
<evidence type="ECO:0000256" key="1">
    <source>
        <dbReference type="SAM" id="Phobius"/>
    </source>
</evidence>
<keyword evidence="1" id="KW-0472">Membrane</keyword>
<accession>A0A923KVP4</accession>
<evidence type="ECO:0000313" key="3">
    <source>
        <dbReference type="Proteomes" id="UP000659630"/>
    </source>
</evidence>
<dbReference type="EMBL" id="JACONZ010000002">
    <property type="protein sequence ID" value="MBC5581016.1"/>
    <property type="molecule type" value="Genomic_DNA"/>
</dbReference>